<dbReference type="PANTHER" id="PTHR30562">
    <property type="entry name" value="UVRC/OXIDOREDUCTASE"/>
    <property type="match status" value="1"/>
</dbReference>
<comment type="similarity">
    <text evidence="7">Belongs to the UvrC family.</text>
</comment>
<comment type="subunit">
    <text evidence="7">Interacts with UvrB in an incision complex.</text>
</comment>
<accession>A0AAE3G4X9</accession>
<dbReference type="AlphaFoldDB" id="A0AAE3G4X9"/>
<feature type="domain" description="GIY-YIG" evidence="9">
    <location>
        <begin position="18"/>
        <end position="96"/>
    </location>
</feature>
<dbReference type="Gene3D" id="3.30.420.340">
    <property type="entry name" value="UvrC, RNAse H endonuclease domain"/>
    <property type="match status" value="1"/>
</dbReference>
<name>A0AAE3G4X9_9GAMM</name>
<keyword evidence="6 7" id="KW-0742">SOS response</keyword>
<dbReference type="InterPro" id="IPR010994">
    <property type="entry name" value="RuvA_2-like"/>
</dbReference>
<dbReference type="InterPro" id="IPR050066">
    <property type="entry name" value="UvrABC_protein_C"/>
</dbReference>
<protein>
    <recommendedName>
        <fullName evidence="7">UvrABC system protein C</fullName>
        <shortName evidence="7">Protein UvrC</shortName>
    </recommendedName>
    <alternativeName>
        <fullName evidence="7">Excinuclease ABC subunit C</fullName>
    </alternativeName>
</protein>
<dbReference type="InterPro" id="IPR001162">
    <property type="entry name" value="UvrC_RNase_H_dom"/>
</dbReference>
<dbReference type="InterPro" id="IPR035901">
    <property type="entry name" value="GIY-YIG_endonuc_sf"/>
</dbReference>
<dbReference type="GO" id="GO:0009381">
    <property type="term" value="F:excinuclease ABC activity"/>
    <property type="evidence" value="ECO:0007669"/>
    <property type="project" value="UniProtKB-UniRule"/>
</dbReference>
<dbReference type="SMART" id="SM00465">
    <property type="entry name" value="GIYc"/>
    <property type="match status" value="1"/>
</dbReference>
<dbReference type="FunFam" id="3.40.1440.10:FF:000001">
    <property type="entry name" value="UvrABC system protein C"/>
    <property type="match status" value="1"/>
</dbReference>
<evidence type="ECO:0000256" key="5">
    <source>
        <dbReference type="ARBA" id="ARBA00023204"/>
    </source>
</evidence>
<comment type="function">
    <text evidence="7">The UvrABC repair system catalyzes the recognition and processing of DNA lesions. UvrC both incises the 5' and 3' sides of the lesion. The N-terminal half is responsible for the 3' incision and the C-terminal half is responsible for the 5' incision.</text>
</comment>
<dbReference type="CDD" id="cd10434">
    <property type="entry name" value="GIY-YIG_UvrC_Cho"/>
    <property type="match status" value="1"/>
</dbReference>
<feature type="domain" description="UvrC family homology region profile" evidence="10">
    <location>
        <begin position="256"/>
        <end position="479"/>
    </location>
</feature>
<organism evidence="11 12">
    <name type="scientific">Natronocella acetinitrilica</name>
    <dbReference type="NCBI Taxonomy" id="414046"/>
    <lineage>
        <taxon>Bacteria</taxon>
        <taxon>Pseudomonadati</taxon>
        <taxon>Pseudomonadota</taxon>
        <taxon>Gammaproteobacteria</taxon>
        <taxon>Chromatiales</taxon>
        <taxon>Ectothiorhodospiraceae</taxon>
        <taxon>Natronocella</taxon>
    </lineage>
</organism>
<dbReference type="NCBIfam" id="TIGR00194">
    <property type="entry name" value="uvrC"/>
    <property type="match status" value="1"/>
</dbReference>
<dbReference type="InterPro" id="IPR036876">
    <property type="entry name" value="UVR_dom_sf"/>
</dbReference>
<dbReference type="PANTHER" id="PTHR30562:SF1">
    <property type="entry name" value="UVRABC SYSTEM PROTEIN C"/>
    <property type="match status" value="1"/>
</dbReference>
<evidence type="ECO:0000313" key="11">
    <source>
        <dbReference type="EMBL" id="MCP1675885.1"/>
    </source>
</evidence>
<evidence type="ECO:0000256" key="1">
    <source>
        <dbReference type="ARBA" id="ARBA00022490"/>
    </source>
</evidence>
<keyword evidence="1 7" id="KW-0963">Cytoplasm</keyword>
<keyword evidence="3 7" id="KW-0228">DNA excision</keyword>
<dbReference type="HAMAP" id="MF_00203">
    <property type="entry name" value="UvrC"/>
    <property type="match status" value="1"/>
</dbReference>
<feature type="domain" description="UVR" evidence="8">
    <location>
        <begin position="206"/>
        <end position="241"/>
    </location>
</feature>
<keyword evidence="4 7" id="KW-0267">Excision nuclease</keyword>
<dbReference type="FunFam" id="3.30.420.340:FF:000001">
    <property type="entry name" value="UvrABC system protein C"/>
    <property type="match status" value="1"/>
</dbReference>
<dbReference type="SUPFAM" id="SSF47781">
    <property type="entry name" value="RuvA domain 2-like"/>
    <property type="match status" value="1"/>
</dbReference>
<evidence type="ECO:0000259" key="10">
    <source>
        <dbReference type="PROSITE" id="PS50165"/>
    </source>
</evidence>
<dbReference type="InterPro" id="IPR000305">
    <property type="entry name" value="GIY-YIG_endonuc"/>
</dbReference>
<reference evidence="11" key="1">
    <citation type="submission" date="2022-03" db="EMBL/GenBank/DDBJ databases">
        <title>Genomic Encyclopedia of Type Strains, Phase III (KMG-III): the genomes of soil and plant-associated and newly described type strains.</title>
        <authorList>
            <person name="Whitman W."/>
        </authorList>
    </citation>
    <scope>NUCLEOTIDE SEQUENCE</scope>
    <source>
        <strain evidence="11">ANL 6-2</strain>
    </source>
</reference>
<dbReference type="Gene3D" id="1.10.150.20">
    <property type="entry name" value="5' to 3' exonuclease, C-terminal subdomain"/>
    <property type="match status" value="1"/>
</dbReference>
<dbReference type="SUPFAM" id="SSF82771">
    <property type="entry name" value="GIY-YIG endonuclease"/>
    <property type="match status" value="1"/>
</dbReference>
<dbReference type="GO" id="GO:0006289">
    <property type="term" value="P:nucleotide-excision repair"/>
    <property type="evidence" value="ECO:0007669"/>
    <property type="project" value="UniProtKB-UniRule"/>
</dbReference>
<keyword evidence="12" id="KW-1185">Reference proteome</keyword>
<dbReference type="SMART" id="SM00278">
    <property type="entry name" value="HhH1"/>
    <property type="match status" value="2"/>
</dbReference>
<dbReference type="Pfam" id="PF02151">
    <property type="entry name" value="UVR"/>
    <property type="match status" value="1"/>
</dbReference>
<evidence type="ECO:0000313" key="12">
    <source>
        <dbReference type="Proteomes" id="UP001205843"/>
    </source>
</evidence>
<dbReference type="GO" id="GO:0009380">
    <property type="term" value="C:excinuclease repair complex"/>
    <property type="evidence" value="ECO:0007669"/>
    <property type="project" value="InterPro"/>
</dbReference>
<dbReference type="Proteomes" id="UP001205843">
    <property type="component" value="Unassembled WGS sequence"/>
</dbReference>
<dbReference type="Pfam" id="PF14520">
    <property type="entry name" value="HHH_5"/>
    <property type="match status" value="1"/>
</dbReference>
<dbReference type="GO" id="GO:0005737">
    <property type="term" value="C:cytoplasm"/>
    <property type="evidence" value="ECO:0007669"/>
    <property type="project" value="UniProtKB-SubCell"/>
</dbReference>
<keyword evidence="5 7" id="KW-0234">DNA repair</keyword>
<proteinExistence type="inferred from homology"/>
<dbReference type="InterPro" id="IPR047296">
    <property type="entry name" value="GIY-YIG_UvrC_Cho"/>
</dbReference>
<evidence type="ECO:0000256" key="7">
    <source>
        <dbReference type="HAMAP-Rule" id="MF_00203"/>
    </source>
</evidence>
<dbReference type="InterPro" id="IPR038476">
    <property type="entry name" value="UvrC_RNase_H_dom_sf"/>
</dbReference>
<dbReference type="SUPFAM" id="SSF46600">
    <property type="entry name" value="C-terminal UvrC-binding domain of UvrB"/>
    <property type="match status" value="1"/>
</dbReference>
<dbReference type="EMBL" id="JALJXV010000007">
    <property type="protein sequence ID" value="MCP1675885.1"/>
    <property type="molecule type" value="Genomic_DNA"/>
</dbReference>
<evidence type="ECO:0000256" key="4">
    <source>
        <dbReference type="ARBA" id="ARBA00022881"/>
    </source>
</evidence>
<dbReference type="PROSITE" id="PS50151">
    <property type="entry name" value="UVR"/>
    <property type="match status" value="1"/>
</dbReference>
<evidence type="ECO:0000259" key="9">
    <source>
        <dbReference type="PROSITE" id="PS50164"/>
    </source>
</evidence>
<dbReference type="GO" id="GO:0003677">
    <property type="term" value="F:DNA binding"/>
    <property type="evidence" value="ECO:0007669"/>
    <property type="project" value="UniProtKB-UniRule"/>
</dbReference>
<comment type="caution">
    <text evidence="11">The sequence shown here is derived from an EMBL/GenBank/DDBJ whole genome shotgun (WGS) entry which is preliminary data.</text>
</comment>
<evidence type="ECO:0000256" key="6">
    <source>
        <dbReference type="ARBA" id="ARBA00023236"/>
    </source>
</evidence>
<keyword evidence="2 7" id="KW-0227">DNA damage</keyword>
<gene>
    <name evidence="7" type="primary">uvrC</name>
    <name evidence="11" type="ORF">J2T57_003040</name>
</gene>
<dbReference type="PROSITE" id="PS50164">
    <property type="entry name" value="GIY_YIG"/>
    <property type="match status" value="1"/>
</dbReference>
<dbReference type="PROSITE" id="PS50165">
    <property type="entry name" value="UVRC"/>
    <property type="match status" value="1"/>
</dbReference>
<comment type="subcellular location">
    <subcellularLocation>
        <location evidence="7">Cytoplasm</location>
    </subcellularLocation>
</comment>
<evidence type="ECO:0000259" key="8">
    <source>
        <dbReference type="PROSITE" id="PS50151"/>
    </source>
</evidence>
<dbReference type="InterPro" id="IPR004791">
    <property type="entry name" value="UvrC"/>
</dbReference>
<dbReference type="Gene3D" id="4.10.860.10">
    <property type="entry name" value="UVR domain"/>
    <property type="match status" value="1"/>
</dbReference>
<evidence type="ECO:0000256" key="2">
    <source>
        <dbReference type="ARBA" id="ARBA00022763"/>
    </source>
</evidence>
<dbReference type="RefSeq" id="WP_253480051.1">
    <property type="nucleotide sequence ID" value="NZ_JALJXV010000007.1"/>
</dbReference>
<dbReference type="InterPro" id="IPR001943">
    <property type="entry name" value="UVR_dom"/>
</dbReference>
<dbReference type="Gene3D" id="3.40.1440.10">
    <property type="entry name" value="GIY-YIG endonuclease"/>
    <property type="match status" value="1"/>
</dbReference>
<dbReference type="NCBIfam" id="NF001824">
    <property type="entry name" value="PRK00558.1-5"/>
    <property type="match status" value="1"/>
</dbReference>
<dbReference type="Pfam" id="PF01541">
    <property type="entry name" value="GIY-YIG"/>
    <property type="match status" value="1"/>
</dbReference>
<dbReference type="GO" id="GO:0009432">
    <property type="term" value="P:SOS response"/>
    <property type="evidence" value="ECO:0007669"/>
    <property type="project" value="UniProtKB-UniRule"/>
</dbReference>
<evidence type="ECO:0000256" key="3">
    <source>
        <dbReference type="ARBA" id="ARBA00022769"/>
    </source>
</evidence>
<dbReference type="Pfam" id="PF22920">
    <property type="entry name" value="UvrC_RNaseH"/>
    <property type="match status" value="1"/>
</dbReference>
<dbReference type="Pfam" id="PF08459">
    <property type="entry name" value="UvrC_RNaseH_dom"/>
    <property type="match status" value="1"/>
</dbReference>
<sequence length="610" mass="68380">MTKTDIFDSSSIVRHLPETPGVYRMLDGDGTVIYVGKARRLRRRVASYFNRGHKDPKTTTMVAQVRDIEFTVTHTEAEALILENTLIKELSPRYNVLLRDDKSYPYIYLSDHAEFPRLGFYRGSRRRRGRFFGPFPSATAVRNTLSHLQKVFPVRQCEDTFFQNRSRPCLQYQIKRCTAPCVGFIQPEDYARDVRHAVKFLEGRSGEVIDELVRDMEAASAELEFERAARLRDRISSLRRIQERQYMSGERGDLDVVACVGDGQTACVQVFVFRHGQNLGNKAYFPKVPAGTDEADVLAAFLARHYLGGKVPREIVINQALREHRLLEEALGAASGHGVSLRTSVRAERRHWLDMAINNARAALQLRTASQAGMQQRFEALQEALALEQVPERLECFDISHTGGEATVASCVVFNRDGPLKADYRRFNIEGITPGDDYAAMRQALTRRYTRLKRGEAALPDLLVIDGGEGQLSQAVEVLQELQVDGVSVLGIAKGPERKAGLERLILADTGEEVMLPTQSPARLLLQQIRDEAHRFAITGHRQRRGKARRTSTLEEIAGLGPKRRQQLLKQFGGLRGVMAAGVEDLASVKGISRGLAQQIYDVFHPDGAG</sequence>
<dbReference type="InterPro" id="IPR003583">
    <property type="entry name" value="Hlx-hairpin-Hlx_DNA-bd_motif"/>
</dbReference>